<dbReference type="AlphaFoldDB" id="A0A1A8WM18"/>
<proteinExistence type="predicted"/>
<dbReference type="InterPro" id="IPR008780">
    <property type="entry name" value="Plasmodium_Vir"/>
</dbReference>
<evidence type="ECO:0000313" key="3">
    <source>
        <dbReference type="Proteomes" id="UP000078560"/>
    </source>
</evidence>
<evidence type="ECO:0000313" key="2">
    <source>
        <dbReference type="EMBL" id="SBS93931.1"/>
    </source>
</evidence>
<reference evidence="3" key="1">
    <citation type="submission" date="2016-05" db="EMBL/GenBank/DDBJ databases">
        <authorList>
            <person name="Naeem Raeece"/>
        </authorList>
    </citation>
    <scope>NUCLEOTIDE SEQUENCE [LARGE SCALE GENOMIC DNA]</scope>
</reference>
<dbReference type="Proteomes" id="UP000078560">
    <property type="component" value="Unassembled WGS sequence"/>
</dbReference>
<dbReference type="EMBL" id="FLQU01001657">
    <property type="protein sequence ID" value="SBS93931.1"/>
    <property type="molecule type" value="Genomic_DNA"/>
</dbReference>
<keyword evidence="1" id="KW-0812">Transmembrane</keyword>
<accession>A0A1A8WM18</accession>
<gene>
    <name evidence="2" type="ORF">POVCU2_0084530</name>
</gene>
<protein>
    <submittedName>
        <fullName evidence="2">PIR Superfamily Protein</fullName>
    </submittedName>
</protein>
<organism evidence="2 3">
    <name type="scientific">Plasmodium ovale curtisi</name>
    <dbReference type="NCBI Taxonomy" id="864141"/>
    <lineage>
        <taxon>Eukaryota</taxon>
        <taxon>Sar</taxon>
        <taxon>Alveolata</taxon>
        <taxon>Apicomplexa</taxon>
        <taxon>Aconoidasida</taxon>
        <taxon>Haemosporida</taxon>
        <taxon>Plasmodiidae</taxon>
        <taxon>Plasmodium</taxon>
        <taxon>Plasmodium (Plasmodium)</taxon>
    </lineage>
</organism>
<keyword evidence="1" id="KW-0472">Membrane</keyword>
<dbReference type="Pfam" id="PF05795">
    <property type="entry name" value="Plasmodium_Vir"/>
    <property type="match status" value="1"/>
</dbReference>
<sequence length="327" mass="38393">MNFIEAEEYYNILSGFSIYKEEFDTYKKNSYGYFGYVCQDVTSDISENKEDYTNICLDVLNYKMYMKNQETLDSKRVLCMFLNYLLNNYLHRIKHNKYNASTFYSKIRKNYKSSNMDFNICHQEIKDIHNFVIYTVETLFNLHYNLYKYRISILAENLSHCPYAHNFASIYNNFKNVCAAHYSTSFCQKIIKIKDEYNEYIKSEDKCANVEKDLKNPEKIESSNILQVSGPYGSSLDEHHMLGNTSNPMGNNISVPFAILLVTPFLLFILYKFTPLGPILRPHLHKYLGISGNNNEKNYKLHSNNFTDDETETHNSGYHITYNSLAQ</sequence>
<name>A0A1A8WM18_PLAOA</name>
<feature type="transmembrane region" description="Helical" evidence="1">
    <location>
        <begin position="253"/>
        <end position="271"/>
    </location>
</feature>
<keyword evidence="1" id="KW-1133">Transmembrane helix</keyword>
<evidence type="ECO:0000256" key="1">
    <source>
        <dbReference type="SAM" id="Phobius"/>
    </source>
</evidence>